<evidence type="ECO:0000256" key="1">
    <source>
        <dbReference type="SAM" id="MobiDB-lite"/>
    </source>
</evidence>
<dbReference type="EMBL" id="HBIX01007520">
    <property type="protein sequence ID" value="CAE0713086.1"/>
    <property type="molecule type" value="Transcribed_RNA"/>
</dbReference>
<feature type="region of interest" description="Disordered" evidence="1">
    <location>
        <begin position="100"/>
        <end position="121"/>
    </location>
</feature>
<reference evidence="2" key="1">
    <citation type="submission" date="2021-01" db="EMBL/GenBank/DDBJ databases">
        <authorList>
            <person name="Corre E."/>
            <person name="Pelletier E."/>
            <person name="Niang G."/>
            <person name="Scheremetjew M."/>
            <person name="Finn R."/>
            <person name="Kale V."/>
            <person name="Holt S."/>
            <person name="Cochrane G."/>
            <person name="Meng A."/>
            <person name="Brown T."/>
            <person name="Cohen L."/>
        </authorList>
    </citation>
    <scope>NUCLEOTIDE SEQUENCE</scope>
    <source>
        <strain evidence="2">10249 10 AB</strain>
    </source>
</reference>
<name>A0A7S4EHF6_9STRA</name>
<evidence type="ECO:0000313" key="2">
    <source>
        <dbReference type="EMBL" id="CAE0713086.1"/>
    </source>
</evidence>
<organism evidence="2">
    <name type="scientific">Pseudo-nitzschia australis</name>
    <dbReference type="NCBI Taxonomy" id="44445"/>
    <lineage>
        <taxon>Eukaryota</taxon>
        <taxon>Sar</taxon>
        <taxon>Stramenopiles</taxon>
        <taxon>Ochrophyta</taxon>
        <taxon>Bacillariophyta</taxon>
        <taxon>Bacillariophyceae</taxon>
        <taxon>Bacillariophycidae</taxon>
        <taxon>Bacillariales</taxon>
        <taxon>Bacillariaceae</taxon>
        <taxon>Pseudo-nitzschia</taxon>
    </lineage>
</organism>
<proteinExistence type="predicted"/>
<dbReference type="AlphaFoldDB" id="A0A7S4EHF6"/>
<accession>A0A7S4EHF6</accession>
<protein>
    <submittedName>
        <fullName evidence="2">Uncharacterized protein</fullName>
    </submittedName>
</protein>
<sequence length="121" mass="13601">MLLPGKSACFTSEVDSSFLETDQTASMVDALRMALGKDGIERAGRRDTQWDKAARHALSQIKDKTSLRECTIKLKKCQKSVLDQFTRAVTLFLLRRCYSRPDRNHPLPGEGGPTSDHTKDF</sequence>
<gene>
    <name evidence="2" type="ORF">PAUS00366_LOCUS5838</name>
</gene>